<proteinExistence type="inferred from homology"/>
<sequence>MSFFSESNLDRMIENLLNMNLIPEDALRALCDKAKEILLNEPNVIKIDYPVTVCGDLHGQFPDVKEVFNIGGKLPDTNYLFLGDFVDRGFHSIETASLMVALKVRYPNRVHLLRGNHESRQITQIYGFYDECMKKYGSSDAWQILTNLFDCLPLSALIDQRYFCVHGGLSPSLKKVDQISMLNRVREVPHEGPMCDLLWSDPEEKAGWEQSPRGAGFIFGKDASDQFNQINGTEIIVRAHQMVMEGYQWNHNKTVVTIFSAPNYCYKCNNLAAIMELSDTGEYSFSQFSPAPSQDEFPNTKHVPSFLFE</sequence>
<dbReference type="SUPFAM" id="SSF56300">
    <property type="entry name" value="Metallo-dependent phosphatases"/>
    <property type="match status" value="1"/>
</dbReference>
<evidence type="ECO:0000256" key="2">
    <source>
        <dbReference type="ARBA" id="ARBA00022801"/>
    </source>
</evidence>
<comment type="similarity">
    <text evidence="4">Belongs to the PPP phosphatase family.</text>
</comment>
<dbReference type="EMBL" id="BDEQ01000001">
    <property type="protein sequence ID" value="GAT91882.1"/>
    <property type="molecule type" value="Genomic_DNA"/>
</dbReference>
<keyword evidence="2 4" id="KW-0378">Hydrolase</keyword>
<organism evidence="6 7">
    <name type="scientific">Entamoeba histolytica</name>
    <dbReference type="NCBI Taxonomy" id="5759"/>
    <lineage>
        <taxon>Eukaryota</taxon>
        <taxon>Amoebozoa</taxon>
        <taxon>Evosea</taxon>
        <taxon>Archamoebae</taxon>
        <taxon>Mastigamoebida</taxon>
        <taxon>Entamoebidae</taxon>
        <taxon>Entamoeba</taxon>
    </lineage>
</organism>
<dbReference type="VEuPathDB" id="AmoebaDB:KM1_153070"/>
<dbReference type="InterPro" id="IPR047129">
    <property type="entry name" value="PPA2-like"/>
</dbReference>
<accession>A0A5K1VRH4</accession>
<dbReference type="VEuPathDB" id="AmoebaDB:EHI_011950"/>
<reference evidence="6 7" key="1">
    <citation type="submission" date="2016-05" db="EMBL/GenBank/DDBJ databases">
        <title>First whole genome sequencing of Entamoeba histolytica HM1:IMSS-clone-6.</title>
        <authorList>
            <person name="Mukherjee Avik.K."/>
            <person name="Izumyama S."/>
            <person name="Nakada-Tsukui K."/>
            <person name="Nozaki T."/>
        </authorList>
    </citation>
    <scope>NUCLEOTIDE SEQUENCE [LARGE SCALE GENOMIC DNA]</scope>
    <source>
        <strain evidence="6 7">HM1:IMSS clone 6</strain>
    </source>
</reference>
<gene>
    <name evidence="6" type="ORF">CL6EHI_011950</name>
</gene>
<dbReference type="AlphaFoldDB" id="A0A5K1VRH4"/>
<evidence type="ECO:0000259" key="5">
    <source>
        <dbReference type="PROSITE" id="PS00125"/>
    </source>
</evidence>
<dbReference type="GO" id="GO:0046872">
    <property type="term" value="F:metal ion binding"/>
    <property type="evidence" value="ECO:0007669"/>
    <property type="project" value="UniProtKB-KW"/>
</dbReference>
<dbReference type="Gene3D" id="3.60.21.10">
    <property type="match status" value="1"/>
</dbReference>
<comment type="caution">
    <text evidence="6">The sequence shown here is derived from an EMBL/GenBank/DDBJ whole genome shotgun (WGS) entry which is preliminary data.</text>
</comment>
<dbReference type="InterPro" id="IPR006186">
    <property type="entry name" value="Ser/Thr-sp_prot-phosphatase"/>
</dbReference>
<evidence type="ECO:0000256" key="1">
    <source>
        <dbReference type="ARBA" id="ARBA00022723"/>
    </source>
</evidence>
<evidence type="ECO:0000256" key="4">
    <source>
        <dbReference type="RuleBase" id="RU004273"/>
    </source>
</evidence>
<keyword evidence="1" id="KW-0479">Metal-binding</keyword>
<dbReference type="Pfam" id="PF00149">
    <property type="entry name" value="Metallophos"/>
    <property type="match status" value="1"/>
</dbReference>
<dbReference type="InterPro" id="IPR029052">
    <property type="entry name" value="Metallo-depent_PP-like"/>
</dbReference>
<dbReference type="OMA" id="EGYNWGQ"/>
<evidence type="ECO:0000313" key="6">
    <source>
        <dbReference type="EMBL" id="GAT91882.1"/>
    </source>
</evidence>
<evidence type="ECO:0000313" key="7">
    <source>
        <dbReference type="Proteomes" id="UP000078387"/>
    </source>
</evidence>
<keyword evidence="3" id="KW-0464">Manganese</keyword>
<dbReference type="CDD" id="cd07415">
    <property type="entry name" value="MPP_PP2A_PP4_PP6"/>
    <property type="match status" value="1"/>
</dbReference>
<evidence type="ECO:0000256" key="3">
    <source>
        <dbReference type="ARBA" id="ARBA00023211"/>
    </source>
</evidence>
<dbReference type="PANTHER" id="PTHR45619">
    <property type="entry name" value="SERINE/THREONINE-PROTEIN PHOSPHATASE PP2A-RELATED"/>
    <property type="match status" value="1"/>
</dbReference>
<dbReference type="VEuPathDB" id="AmoebaDB:EHI7A_097840"/>
<protein>
    <recommendedName>
        <fullName evidence="4">Serine/threonine-protein phosphatase</fullName>
        <ecNumber evidence="4">3.1.3.16</ecNumber>
    </recommendedName>
</protein>
<name>A0A5K1VRH4_ENTHI</name>
<dbReference type="PROSITE" id="PS00125">
    <property type="entry name" value="SER_THR_PHOSPHATASE"/>
    <property type="match status" value="1"/>
</dbReference>
<dbReference type="PRINTS" id="PR00114">
    <property type="entry name" value="STPHPHTASE"/>
</dbReference>
<dbReference type="EC" id="3.1.3.16" evidence="4"/>
<dbReference type="InterPro" id="IPR004843">
    <property type="entry name" value="Calcineurin-like_PHP"/>
</dbReference>
<dbReference type="VEuPathDB" id="AmoebaDB:EHI5A_117620"/>
<dbReference type="SMART" id="SM00156">
    <property type="entry name" value="PP2Ac"/>
    <property type="match status" value="1"/>
</dbReference>
<comment type="catalytic activity">
    <reaction evidence="4">
        <text>O-phospho-L-threonyl-[protein] + H2O = L-threonyl-[protein] + phosphate</text>
        <dbReference type="Rhea" id="RHEA:47004"/>
        <dbReference type="Rhea" id="RHEA-COMP:11060"/>
        <dbReference type="Rhea" id="RHEA-COMP:11605"/>
        <dbReference type="ChEBI" id="CHEBI:15377"/>
        <dbReference type="ChEBI" id="CHEBI:30013"/>
        <dbReference type="ChEBI" id="CHEBI:43474"/>
        <dbReference type="ChEBI" id="CHEBI:61977"/>
        <dbReference type="EC" id="3.1.3.16"/>
    </reaction>
</comment>
<dbReference type="GO" id="GO:0004722">
    <property type="term" value="F:protein serine/threonine phosphatase activity"/>
    <property type="evidence" value="ECO:0007669"/>
    <property type="project" value="UniProtKB-EC"/>
</dbReference>
<dbReference type="Proteomes" id="UP000078387">
    <property type="component" value="Unassembled WGS sequence"/>
</dbReference>
<feature type="domain" description="Serine/threonine specific protein phosphatases" evidence="5">
    <location>
        <begin position="113"/>
        <end position="118"/>
    </location>
</feature>
<dbReference type="VEuPathDB" id="AmoebaDB:EHI8A_104210"/>